<evidence type="ECO:0000256" key="1">
    <source>
        <dbReference type="SAM" id="Coils"/>
    </source>
</evidence>
<organism evidence="3 4">
    <name type="scientific">Phytophthora lilii</name>
    <dbReference type="NCBI Taxonomy" id="2077276"/>
    <lineage>
        <taxon>Eukaryota</taxon>
        <taxon>Sar</taxon>
        <taxon>Stramenopiles</taxon>
        <taxon>Oomycota</taxon>
        <taxon>Peronosporomycetes</taxon>
        <taxon>Peronosporales</taxon>
        <taxon>Peronosporaceae</taxon>
        <taxon>Phytophthora</taxon>
    </lineage>
</organism>
<feature type="coiled-coil region" evidence="1">
    <location>
        <begin position="33"/>
        <end position="60"/>
    </location>
</feature>
<sequence length="489" mass="55858">MATAANLTELELGDGAWENIQVVTGAGATWHDRGQEENSNQQVEARLQRLECQLQNELLNERSAAADDSAVFRTRIERRLDLMEEEMGHIVSAIDQKADTEAMLIQGKTLQESIQAFDEEVLALQERIHHQYQELEIQLLASVSDLKAVQEAQLRSEMESWAVKTQESACKSVQQTLDHDIKQQADILKAIDLQVKLCCEAIETQQKRTDESQVEINKQVRLSLAADREDIARQCSEAHGRIDYQFRTQEEALERIQSEQRSLHDEIVATGKKYSEQTVADIAAAIGELDRCVLDREGQELGKLHNQLTEEVKLTVANSLKALEPAKERDQRRLKQHQHLVGRKLAELDQMMQLIGRQLIQNTSQLQVVRNEQLVQTCNLDLQNEEAGYDDNDLLLQYENNPERAYLVGVNHNPDLQQDRQVYSICDFEVISAVHEDTAELRERRSQHQDLQELLDKKLRDYSTVLSSSAQKAKENEEKTAQPTQLPKE</sequence>
<evidence type="ECO:0000313" key="3">
    <source>
        <dbReference type="EMBL" id="GMF29248.1"/>
    </source>
</evidence>
<name>A0A9W6WVL6_9STRA</name>
<accession>A0A9W6WVL6</accession>
<dbReference type="EMBL" id="BSXW01000765">
    <property type="protein sequence ID" value="GMF29248.1"/>
    <property type="molecule type" value="Genomic_DNA"/>
</dbReference>
<evidence type="ECO:0000313" key="4">
    <source>
        <dbReference type="Proteomes" id="UP001165083"/>
    </source>
</evidence>
<protein>
    <submittedName>
        <fullName evidence="3">Unnamed protein product</fullName>
    </submittedName>
</protein>
<dbReference type="Proteomes" id="UP001165083">
    <property type="component" value="Unassembled WGS sequence"/>
</dbReference>
<feature type="region of interest" description="Disordered" evidence="2">
    <location>
        <begin position="465"/>
        <end position="489"/>
    </location>
</feature>
<comment type="caution">
    <text evidence="3">The sequence shown here is derived from an EMBL/GenBank/DDBJ whole genome shotgun (WGS) entry which is preliminary data.</text>
</comment>
<gene>
    <name evidence="3" type="ORF">Plil01_001239000</name>
</gene>
<keyword evidence="4" id="KW-1185">Reference proteome</keyword>
<dbReference type="OrthoDB" id="119014at2759"/>
<keyword evidence="1" id="KW-0175">Coiled coil</keyword>
<proteinExistence type="predicted"/>
<evidence type="ECO:0000256" key="2">
    <source>
        <dbReference type="SAM" id="MobiDB-lite"/>
    </source>
</evidence>
<dbReference type="AlphaFoldDB" id="A0A9W6WVL6"/>
<reference evidence="3" key="1">
    <citation type="submission" date="2023-04" db="EMBL/GenBank/DDBJ databases">
        <title>Phytophthora lilii NBRC 32176.</title>
        <authorList>
            <person name="Ichikawa N."/>
            <person name="Sato H."/>
            <person name="Tonouchi N."/>
        </authorList>
    </citation>
    <scope>NUCLEOTIDE SEQUENCE</scope>
    <source>
        <strain evidence="3">NBRC 32176</strain>
    </source>
</reference>